<sequence>MWQSDRMIFSVLVEVQLRPGVADPQGSTIERSLPALGFGGVVGVRVGKAMRFTLDSADAAAAQAEVAEMCDRFLTNPVIEDAVITVTEAAGV</sequence>
<dbReference type="EMBL" id="CAFBMH010000080">
    <property type="protein sequence ID" value="CAB4918601.1"/>
    <property type="molecule type" value="Genomic_DNA"/>
</dbReference>
<dbReference type="PANTHER" id="PTHR34696">
    <property type="entry name" value="PHOSPHORIBOSYLFORMYLGLYCINAMIDINE SYNTHASE SUBUNIT PURS"/>
    <property type="match status" value="1"/>
</dbReference>
<evidence type="ECO:0000313" key="9">
    <source>
        <dbReference type="EMBL" id="CAB4977534.1"/>
    </source>
</evidence>
<dbReference type="InterPro" id="IPR003850">
    <property type="entry name" value="PurS"/>
</dbReference>
<dbReference type="Pfam" id="PF02700">
    <property type="entry name" value="PurS"/>
    <property type="match status" value="1"/>
</dbReference>
<evidence type="ECO:0000256" key="2">
    <source>
        <dbReference type="ARBA" id="ARBA00022598"/>
    </source>
</evidence>
<proteinExistence type="inferred from homology"/>
<reference evidence="8" key="1">
    <citation type="submission" date="2020-05" db="EMBL/GenBank/DDBJ databases">
        <authorList>
            <person name="Chiriac C."/>
            <person name="Salcher M."/>
            <person name="Ghai R."/>
            <person name="Kavagutti S V."/>
        </authorList>
    </citation>
    <scope>NUCLEOTIDE SEQUENCE</scope>
</reference>
<dbReference type="GO" id="GO:0006164">
    <property type="term" value="P:purine nucleotide biosynthetic process"/>
    <property type="evidence" value="ECO:0007669"/>
    <property type="project" value="UniProtKB-KW"/>
</dbReference>
<evidence type="ECO:0000313" key="6">
    <source>
        <dbReference type="EMBL" id="CAB4760907.1"/>
    </source>
</evidence>
<keyword evidence="2" id="KW-0436">Ligase</keyword>
<dbReference type="EMBL" id="CAEZYR010000107">
    <property type="protein sequence ID" value="CAB4760907.1"/>
    <property type="molecule type" value="Genomic_DNA"/>
</dbReference>
<dbReference type="GO" id="GO:0005524">
    <property type="term" value="F:ATP binding"/>
    <property type="evidence" value="ECO:0007669"/>
    <property type="project" value="UniProtKB-KW"/>
</dbReference>
<evidence type="ECO:0000313" key="7">
    <source>
        <dbReference type="EMBL" id="CAB4818013.1"/>
    </source>
</evidence>
<dbReference type="EMBL" id="CAFBOS010000005">
    <property type="protein sequence ID" value="CAB4977534.1"/>
    <property type="molecule type" value="Genomic_DNA"/>
</dbReference>
<evidence type="ECO:0000313" key="8">
    <source>
        <dbReference type="EMBL" id="CAB4918601.1"/>
    </source>
</evidence>
<organism evidence="8">
    <name type="scientific">freshwater metagenome</name>
    <dbReference type="NCBI Taxonomy" id="449393"/>
    <lineage>
        <taxon>unclassified sequences</taxon>
        <taxon>metagenomes</taxon>
        <taxon>ecological metagenomes</taxon>
    </lineage>
</organism>
<name>A0A6J7HCD1_9ZZZZ</name>
<dbReference type="AlphaFoldDB" id="A0A6J7HCD1"/>
<dbReference type="InterPro" id="IPR036604">
    <property type="entry name" value="PurS-like_sf"/>
</dbReference>
<dbReference type="GO" id="GO:0016874">
    <property type="term" value="F:ligase activity"/>
    <property type="evidence" value="ECO:0007669"/>
    <property type="project" value="UniProtKB-KW"/>
</dbReference>
<dbReference type="NCBIfam" id="NF004630">
    <property type="entry name" value="PRK05974.1"/>
    <property type="match status" value="1"/>
</dbReference>
<dbReference type="NCBIfam" id="TIGR00302">
    <property type="entry name" value="phosphoribosylformylglycinamidine synthase subunit PurS"/>
    <property type="match status" value="1"/>
</dbReference>
<gene>
    <name evidence="6" type="ORF">UFOPK2754_02408</name>
    <name evidence="7" type="ORF">UFOPK3139_00507</name>
    <name evidence="8" type="ORF">UFOPK3543_01959</name>
    <name evidence="9" type="ORF">UFOPK3967_00143</name>
</gene>
<evidence type="ECO:0000256" key="4">
    <source>
        <dbReference type="ARBA" id="ARBA00022755"/>
    </source>
</evidence>
<accession>A0A6J7HCD1</accession>
<evidence type="ECO:0000256" key="3">
    <source>
        <dbReference type="ARBA" id="ARBA00022741"/>
    </source>
</evidence>
<keyword evidence="5" id="KW-0067">ATP-binding</keyword>
<dbReference type="Gene3D" id="3.30.1280.10">
    <property type="entry name" value="Phosphoribosylformylglycinamidine synthase subunit PurS"/>
    <property type="match status" value="1"/>
</dbReference>
<keyword evidence="3" id="KW-0547">Nucleotide-binding</keyword>
<dbReference type="SUPFAM" id="SSF82697">
    <property type="entry name" value="PurS-like"/>
    <property type="match status" value="1"/>
</dbReference>
<dbReference type="EMBL" id="CAFABA010000013">
    <property type="protein sequence ID" value="CAB4818013.1"/>
    <property type="molecule type" value="Genomic_DNA"/>
</dbReference>
<dbReference type="HAMAP" id="MF_01926">
    <property type="entry name" value="PurS"/>
    <property type="match status" value="1"/>
</dbReference>
<evidence type="ECO:0000256" key="1">
    <source>
        <dbReference type="ARBA" id="ARBA00022490"/>
    </source>
</evidence>
<keyword evidence="4" id="KW-0658">Purine biosynthesis</keyword>
<keyword evidence="1" id="KW-0963">Cytoplasm</keyword>
<protein>
    <submittedName>
        <fullName evidence="8">Unannotated protein</fullName>
    </submittedName>
</protein>
<dbReference type="PANTHER" id="PTHR34696:SF1">
    <property type="entry name" value="PHOSPHORIBOSYLFORMYLGLYCINAMIDINE SYNTHASE SUBUNIT PURS"/>
    <property type="match status" value="1"/>
</dbReference>
<evidence type="ECO:0000256" key="5">
    <source>
        <dbReference type="ARBA" id="ARBA00022840"/>
    </source>
</evidence>